<dbReference type="VEuPathDB" id="FungiDB:BD410DRAFT_769344"/>
<dbReference type="PANTHER" id="PTHR23236">
    <property type="entry name" value="EUKARYOTIC TRANSLATION INITIATION FACTOR 4B/4H"/>
    <property type="match status" value="1"/>
</dbReference>
<feature type="region of interest" description="Disordered" evidence="8">
    <location>
        <begin position="493"/>
        <end position="628"/>
    </location>
</feature>
<dbReference type="STRING" id="50990.A0A4Y7Q6X1"/>
<evidence type="ECO:0000256" key="3">
    <source>
        <dbReference type="ARBA" id="ARBA00007077"/>
    </source>
</evidence>
<dbReference type="GO" id="GO:0019843">
    <property type="term" value="F:rRNA binding"/>
    <property type="evidence" value="ECO:0007669"/>
    <property type="project" value="TreeGrafter"/>
</dbReference>
<evidence type="ECO:0000256" key="7">
    <source>
        <dbReference type="PROSITE-ProRule" id="PRU00176"/>
    </source>
</evidence>
<dbReference type="OrthoDB" id="442677at2759"/>
<dbReference type="GO" id="GO:0000463">
    <property type="term" value="P:maturation of LSU-rRNA from tricistronic rRNA transcript (SSU-rRNA, 5.8S rRNA, LSU-rRNA)"/>
    <property type="evidence" value="ECO:0007669"/>
    <property type="project" value="TreeGrafter"/>
</dbReference>
<feature type="compositionally biased region" description="Basic and acidic residues" evidence="8">
    <location>
        <begin position="182"/>
        <end position="195"/>
    </location>
</feature>
<dbReference type="InterPro" id="IPR000504">
    <property type="entry name" value="RRM_dom"/>
</dbReference>
<dbReference type="Gene3D" id="3.30.70.330">
    <property type="match status" value="1"/>
</dbReference>
<dbReference type="GO" id="GO:0005730">
    <property type="term" value="C:nucleolus"/>
    <property type="evidence" value="ECO:0007669"/>
    <property type="project" value="UniProtKB-SubCell"/>
</dbReference>
<dbReference type="InterPro" id="IPR012677">
    <property type="entry name" value="Nucleotide-bd_a/b_plait_sf"/>
</dbReference>
<feature type="region of interest" description="Disordered" evidence="8">
    <location>
        <begin position="24"/>
        <end position="196"/>
    </location>
</feature>
<proteinExistence type="inferred from homology"/>
<dbReference type="PROSITE" id="PS50102">
    <property type="entry name" value="RRM"/>
    <property type="match status" value="1"/>
</dbReference>
<dbReference type="EMBL" id="ML170172">
    <property type="protein sequence ID" value="TDL22968.1"/>
    <property type="molecule type" value="Genomic_DNA"/>
</dbReference>
<evidence type="ECO:0000313" key="11">
    <source>
        <dbReference type="Proteomes" id="UP000294933"/>
    </source>
</evidence>
<gene>
    <name evidence="10" type="ORF">BD410DRAFT_769344</name>
</gene>
<evidence type="ECO:0000313" key="10">
    <source>
        <dbReference type="EMBL" id="TDL22968.1"/>
    </source>
</evidence>
<accession>A0A4Y7Q6X1</accession>
<feature type="compositionally biased region" description="Low complexity" evidence="8">
    <location>
        <begin position="509"/>
        <end position="522"/>
    </location>
</feature>
<comment type="similarity">
    <text evidence="3">Belongs to the RRM RBM34 family.</text>
</comment>
<feature type="region of interest" description="Disordered" evidence="8">
    <location>
        <begin position="240"/>
        <end position="291"/>
    </location>
</feature>
<keyword evidence="6" id="KW-0539">Nucleus</keyword>
<evidence type="ECO:0000259" key="9">
    <source>
        <dbReference type="PROSITE" id="PS50102"/>
    </source>
</evidence>
<dbReference type="InterPro" id="IPR035979">
    <property type="entry name" value="RBD_domain_sf"/>
</dbReference>
<feature type="compositionally biased region" description="Basic and acidic residues" evidence="8">
    <location>
        <begin position="267"/>
        <end position="290"/>
    </location>
</feature>
<evidence type="ECO:0000256" key="1">
    <source>
        <dbReference type="ARBA" id="ARBA00002475"/>
    </source>
</evidence>
<feature type="compositionally biased region" description="Polar residues" evidence="8">
    <location>
        <begin position="35"/>
        <end position="45"/>
    </location>
</feature>
<dbReference type="SMART" id="SM00360">
    <property type="entry name" value="RRM"/>
    <property type="match status" value="1"/>
</dbReference>
<protein>
    <recommendedName>
        <fullName evidence="4">Nucleolar protein 12</fullName>
    </recommendedName>
</protein>
<keyword evidence="5 7" id="KW-0694">RNA-binding</keyword>
<organism evidence="10 11">
    <name type="scientific">Rickenella mellea</name>
    <dbReference type="NCBI Taxonomy" id="50990"/>
    <lineage>
        <taxon>Eukaryota</taxon>
        <taxon>Fungi</taxon>
        <taxon>Dikarya</taxon>
        <taxon>Basidiomycota</taxon>
        <taxon>Agaricomycotina</taxon>
        <taxon>Agaricomycetes</taxon>
        <taxon>Hymenochaetales</taxon>
        <taxon>Rickenellaceae</taxon>
        <taxon>Rickenella</taxon>
    </lineage>
</organism>
<dbReference type="AlphaFoldDB" id="A0A4Y7Q6X1"/>
<feature type="compositionally biased region" description="Polar residues" evidence="8">
    <location>
        <begin position="126"/>
        <end position="137"/>
    </location>
</feature>
<feature type="compositionally biased region" description="Basic and acidic residues" evidence="8">
    <location>
        <begin position="549"/>
        <end position="564"/>
    </location>
</feature>
<keyword evidence="11" id="KW-1185">Reference proteome</keyword>
<feature type="compositionally biased region" description="Basic and acidic residues" evidence="8">
    <location>
        <begin position="606"/>
        <end position="620"/>
    </location>
</feature>
<evidence type="ECO:0000256" key="6">
    <source>
        <dbReference type="ARBA" id="ARBA00023242"/>
    </source>
</evidence>
<comment type="function">
    <text evidence="1">Involved in pre-25S rRNA processing.</text>
</comment>
<evidence type="ECO:0000256" key="4">
    <source>
        <dbReference type="ARBA" id="ARBA00015520"/>
    </source>
</evidence>
<name>A0A4Y7Q6X1_9AGAM</name>
<reference evidence="10 11" key="1">
    <citation type="submission" date="2018-06" db="EMBL/GenBank/DDBJ databases">
        <title>A transcriptomic atlas of mushroom development highlights an independent origin of complex multicellularity.</title>
        <authorList>
            <consortium name="DOE Joint Genome Institute"/>
            <person name="Krizsan K."/>
            <person name="Almasi E."/>
            <person name="Merenyi Z."/>
            <person name="Sahu N."/>
            <person name="Viragh M."/>
            <person name="Koszo T."/>
            <person name="Mondo S."/>
            <person name="Kiss B."/>
            <person name="Balint B."/>
            <person name="Kues U."/>
            <person name="Barry K."/>
            <person name="Hegedus J.C."/>
            <person name="Henrissat B."/>
            <person name="Johnson J."/>
            <person name="Lipzen A."/>
            <person name="Ohm R."/>
            <person name="Nagy I."/>
            <person name="Pangilinan J."/>
            <person name="Yan J."/>
            <person name="Xiong Y."/>
            <person name="Grigoriev I.V."/>
            <person name="Hibbett D.S."/>
            <person name="Nagy L.G."/>
        </authorList>
    </citation>
    <scope>NUCLEOTIDE SEQUENCE [LARGE SCALE GENOMIC DNA]</scope>
    <source>
        <strain evidence="10 11">SZMC22713</strain>
    </source>
</reference>
<sequence length="628" mass="68873">MSLTSLLIRKKAVDVDEGLDAVFRSSAGPSKIANDVQSGPSSSKSPLKAEKAKSLKRKPALDEEDDQVGPKPSRKKHVKKGDTEKINESESTQKSSKNKRKSKGFSEVSEAEEIDGDSDDDELENQYLSRTTKSASGATPLGDDGQEDSGSDEGDGSTELPVHESVGKQARKTNTKGSKLKYVPEDETREQRDARTVFVGNIPTEVVKSRPMLKQLRRHLLSHVPGAHIESTRFRSVAFKNPTAKLESEDTKGKGPSAGSASTKQQRQKDRASTWREQRDGEDTEGKSDAKTYMTPQEKRKVAFIKGEVHEQADSVNVYVVFAHPIPDELWPSNVPKREPFSPYEAAKLAVETCDGTTIFDRTIRVDLAGRDSALKSDGKAGAPIGTDPRLSVFVGNLDFASKEEDLRVFFEGLLSAERGAPSEDDDDGINGNAKPPRTWVTRVRIVKDRDTQLGKGFAYVQFADRECVDEMLAMEQEKLKFAKRKLRVQRCKTVPSSGTLSKVRSTDKTSSSSSTPGRRTSIAGVPKPTPIIPKGDPSLGERLAGLPKEVRKQTKASDADRVARRLAKKKARNALEKAGVKTQSKVRSRERTQKVAGSAGKKASGRKEGKGRVRSDKSMAKRNMKKQ</sequence>
<feature type="compositionally biased region" description="Acidic residues" evidence="8">
    <location>
        <begin position="109"/>
        <end position="124"/>
    </location>
</feature>
<dbReference type="Proteomes" id="UP000294933">
    <property type="component" value="Unassembled WGS sequence"/>
</dbReference>
<evidence type="ECO:0000256" key="2">
    <source>
        <dbReference type="ARBA" id="ARBA00004604"/>
    </source>
</evidence>
<evidence type="ECO:0000256" key="5">
    <source>
        <dbReference type="ARBA" id="ARBA00022884"/>
    </source>
</evidence>
<comment type="subcellular location">
    <subcellularLocation>
        <location evidence="2">Nucleus</location>
        <location evidence="2">Nucleolus</location>
    </subcellularLocation>
</comment>
<feature type="domain" description="RRM" evidence="9">
    <location>
        <begin position="391"/>
        <end position="494"/>
    </location>
</feature>
<dbReference type="SUPFAM" id="SSF54928">
    <property type="entry name" value="RNA-binding domain, RBD"/>
    <property type="match status" value="1"/>
</dbReference>
<dbReference type="PANTHER" id="PTHR23236:SF25">
    <property type="entry name" value="RNA-BINDING PROTEIN 34"/>
    <property type="match status" value="1"/>
</dbReference>
<evidence type="ECO:0000256" key="8">
    <source>
        <dbReference type="SAM" id="MobiDB-lite"/>
    </source>
</evidence>
<feature type="compositionally biased region" description="Acidic residues" evidence="8">
    <location>
        <begin position="144"/>
        <end position="156"/>
    </location>
</feature>